<keyword evidence="2 4" id="KW-0866">Nonsense-mediated mRNA decay</keyword>
<comment type="function">
    <text evidence="4">Involved in nonsense-mediated decay (NMD) of mRNAs containing premature stop codons.</text>
</comment>
<evidence type="ECO:0000256" key="1">
    <source>
        <dbReference type="ARBA" id="ARBA00006443"/>
    </source>
</evidence>
<dbReference type="OrthoDB" id="63589at2759"/>
<comment type="similarity">
    <text evidence="1 4">Belongs to the SMG8 family.</text>
</comment>
<evidence type="ECO:0000256" key="4">
    <source>
        <dbReference type="RuleBase" id="RU367133"/>
    </source>
</evidence>
<protein>
    <recommendedName>
        <fullName evidence="3 4">Nonsense-mediated mRNA decay factor SMG8</fullName>
    </recommendedName>
</protein>
<sequence length="154" mass="17114">MPDSLIDLLYLYHCPNINDHFYFHAFITATIIDSFRAYIGLEYECPRGHRFIHQGPEKISKPQGGTGGPKEGGNKLVTSDMLLHVPCTCRTTKPPLGQLIRAFIVTPEAPLYVQLNPRVRPGAHPVRSFIPSAERIASPSPRTASGSFVFRILS</sequence>
<reference evidence="5 6" key="1">
    <citation type="journal article" date="2017" name="PLoS Biol.">
        <title>The sea cucumber genome provides insights into morphological evolution and visceral regeneration.</title>
        <authorList>
            <person name="Zhang X."/>
            <person name="Sun L."/>
            <person name="Yuan J."/>
            <person name="Sun Y."/>
            <person name="Gao Y."/>
            <person name="Zhang L."/>
            <person name="Li S."/>
            <person name="Dai H."/>
            <person name="Hamel J.F."/>
            <person name="Liu C."/>
            <person name="Yu Y."/>
            <person name="Liu S."/>
            <person name="Lin W."/>
            <person name="Guo K."/>
            <person name="Jin S."/>
            <person name="Xu P."/>
            <person name="Storey K.B."/>
            <person name="Huan P."/>
            <person name="Zhang T."/>
            <person name="Zhou Y."/>
            <person name="Zhang J."/>
            <person name="Lin C."/>
            <person name="Li X."/>
            <person name="Xing L."/>
            <person name="Huo D."/>
            <person name="Sun M."/>
            <person name="Wang L."/>
            <person name="Mercier A."/>
            <person name="Li F."/>
            <person name="Yang H."/>
            <person name="Xiang J."/>
        </authorList>
    </citation>
    <scope>NUCLEOTIDE SEQUENCE [LARGE SCALE GENOMIC DNA]</scope>
    <source>
        <strain evidence="5">Shaxun</strain>
        <tissue evidence="5">Muscle</tissue>
    </source>
</reference>
<evidence type="ECO:0000256" key="3">
    <source>
        <dbReference type="ARBA" id="ARBA00029509"/>
    </source>
</evidence>
<dbReference type="Proteomes" id="UP000230750">
    <property type="component" value="Unassembled WGS sequence"/>
</dbReference>
<dbReference type="GO" id="GO:0000184">
    <property type="term" value="P:nuclear-transcribed mRNA catabolic process, nonsense-mediated decay"/>
    <property type="evidence" value="ECO:0007669"/>
    <property type="project" value="UniProtKB-UniRule"/>
</dbReference>
<keyword evidence="6" id="KW-1185">Reference proteome</keyword>
<organism evidence="5 6">
    <name type="scientific">Stichopus japonicus</name>
    <name type="common">Sea cucumber</name>
    <dbReference type="NCBI Taxonomy" id="307972"/>
    <lineage>
        <taxon>Eukaryota</taxon>
        <taxon>Metazoa</taxon>
        <taxon>Echinodermata</taxon>
        <taxon>Eleutherozoa</taxon>
        <taxon>Echinozoa</taxon>
        <taxon>Holothuroidea</taxon>
        <taxon>Aspidochirotacea</taxon>
        <taxon>Aspidochirotida</taxon>
        <taxon>Stichopodidae</taxon>
        <taxon>Apostichopus</taxon>
    </lineage>
</organism>
<comment type="caution">
    <text evidence="5">The sequence shown here is derived from an EMBL/GenBank/DDBJ whole genome shotgun (WGS) entry which is preliminary data.</text>
</comment>
<name>A0A2G8KDI3_STIJA</name>
<evidence type="ECO:0000313" key="6">
    <source>
        <dbReference type="Proteomes" id="UP000230750"/>
    </source>
</evidence>
<evidence type="ECO:0000256" key="2">
    <source>
        <dbReference type="ARBA" id="ARBA00023161"/>
    </source>
</evidence>
<evidence type="ECO:0000313" key="5">
    <source>
        <dbReference type="EMBL" id="PIK46067.1"/>
    </source>
</evidence>
<dbReference type="PANTHER" id="PTHR13091">
    <property type="entry name" value="AMPLIFIED IN BREAST CANCER 2-RELATED"/>
    <property type="match status" value="1"/>
</dbReference>
<accession>A0A2G8KDI3</accession>
<gene>
    <name evidence="5" type="ORF">BSL78_17060</name>
</gene>
<dbReference type="EMBL" id="MRZV01000668">
    <property type="protein sequence ID" value="PIK46067.1"/>
    <property type="molecule type" value="Genomic_DNA"/>
</dbReference>
<dbReference type="Pfam" id="PF10220">
    <property type="entry name" value="Smg8_Smg9"/>
    <property type="match status" value="1"/>
</dbReference>
<dbReference type="AlphaFoldDB" id="A0A2G8KDI3"/>
<proteinExistence type="inferred from homology"/>
<dbReference type="STRING" id="307972.A0A2G8KDI3"/>
<dbReference type="InterPro" id="IPR019354">
    <property type="entry name" value="SMG8-like"/>
</dbReference>
<dbReference type="PANTHER" id="PTHR13091:SF0">
    <property type="entry name" value="NONSENSE-MEDIATED MRNA DECAY FACTOR SMG8"/>
    <property type="match status" value="1"/>
</dbReference>